<name>A0A506URE4_9PROT</name>
<keyword evidence="3" id="KW-1185">Reference proteome</keyword>
<protein>
    <recommendedName>
        <fullName evidence="4">FAS1 domain-containing protein</fullName>
    </recommendedName>
</protein>
<dbReference type="Gene3D" id="2.30.180.10">
    <property type="entry name" value="FAS1 domain"/>
    <property type="match status" value="1"/>
</dbReference>
<proteinExistence type="predicted"/>
<dbReference type="RefSeq" id="WP_165600271.1">
    <property type="nucleotide sequence ID" value="NZ_SORZ01000001.1"/>
</dbReference>
<feature type="region of interest" description="Disordered" evidence="1">
    <location>
        <begin position="1"/>
        <end position="21"/>
    </location>
</feature>
<dbReference type="Proteomes" id="UP000315037">
    <property type="component" value="Unassembled WGS sequence"/>
</dbReference>
<comment type="caution">
    <text evidence="2">The sequence shown here is derived from an EMBL/GenBank/DDBJ whole genome shotgun (WGS) entry which is preliminary data.</text>
</comment>
<feature type="compositionally biased region" description="Polar residues" evidence="1">
    <location>
        <begin position="8"/>
        <end position="21"/>
    </location>
</feature>
<evidence type="ECO:0000256" key="1">
    <source>
        <dbReference type="SAM" id="MobiDB-lite"/>
    </source>
</evidence>
<evidence type="ECO:0000313" key="3">
    <source>
        <dbReference type="Proteomes" id="UP000315037"/>
    </source>
</evidence>
<evidence type="ECO:0008006" key="4">
    <source>
        <dbReference type="Google" id="ProtNLM"/>
    </source>
</evidence>
<gene>
    <name evidence="2" type="ORF">E3202_02680</name>
</gene>
<dbReference type="EMBL" id="SORZ01000001">
    <property type="protein sequence ID" value="TPW35849.1"/>
    <property type="molecule type" value="Genomic_DNA"/>
</dbReference>
<dbReference type="InterPro" id="IPR036378">
    <property type="entry name" value="FAS1_dom_sf"/>
</dbReference>
<sequence>MLPLLAGCTTNGQKPEPPNRQNLTLVRPSDVARLLPEETSLRRQYHPPLPRAGRVAPDSRVAYEAIPNMSYADNSLDDNLAGSIELADYYTMAVKAGWQRWLQGGGPYTVLAMPNQQIEALSRSWPGQGMLDPVNHQRLKFFIGQTILVGKWTPHHLRKELATPEARRAGGVIQTRTLTGEPVSLRLLPGDVIQISNREGSLRIGRRGYKQSNGVFYVTDRELY</sequence>
<dbReference type="SUPFAM" id="SSF82153">
    <property type="entry name" value="FAS1 domain"/>
    <property type="match status" value="1"/>
</dbReference>
<evidence type="ECO:0000313" key="2">
    <source>
        <dbReference type="EMBL" id="TPW35849.1"/>
    </source>
</evidence>
<dbReference type="AlphaFoldDB" id="A0A506URE4"/>
<reference evidence="2 3" key="1">
    <citation type="submission" date="2019-03" db="EMBL/GenBank/DDBJ databases">
        <title>The complete genome sequence of Neokomagataea sp. Jb2 NBRC113641.</title>
        <authorList>
            <person name="Chua K.-O."/>
            <person name="Chan K.-G."/>
            <person name="See-Too W.-S."/>
        </authorList>
    </citation>
    <scope>NUCLEOTIDE SEQUENCE [LARGE SCALE GENOMIC DNA]</scope>
    <source>
        <strain evidence="2 3">Jb2</strain>
    </source>
</reference>
<accession>A0A506URE4</accession>
<organism evidence="2 3">
    <name type="scientific">Oecophyllibacter saccharovorans</name>
    <dbReference type="NCBI Taxonomy" id="2558360"/>
    <lineage>
        <taxon>Bacteria</taxon>
        <taxon>Pseudomonadati</taxon>
        <taxon>Pseudomonadota</taxon>
        <taxon>Alphaproteobacteria</taxon>
        <taxon>Acetobacterales</taxon>
        <taxon>Acetobacteraceae</taxon>
        <taxon>Oecophyllibacter</taxon>
    </lineage>
</organism>